<dbReference type="EMBL" id="AFZX01000137">
    <property type="protein sequence ID" value="EHL04199.1"/>
    <property type="molecule type" value="Genomic_DNA"/>
</dbReference>
<reference evidence="1 2" key="1">
    <citation type="submission" date="2011-08" db="EMBL/GenBank/DDBJ databases">
        <authorList>
            <person name="Weinstock G."/>
            <person name="Sodergren E."/>
            <person name="Clifton S."/>
            <person name="Fulton L."/>
            <person name="Fulton B."/>
            <person name="Courtney L."/>
            <person name="Fronick C."/>
            <person name="Harrison M."/>
            <person name="Strong C."/>
            <person name="Farmer C."/>
            <person name="Delahaunty K."/>
            <person name="Markovic C."/>
            <person name="Hall O."/>
            <person name="Minx P."/>
            <person name="Tomlinson C."/>
            <person name="Mitreva M."/>
            <person name="Hou S."/>
            <person name="Chen J."/>
            <person name="Wollam A."/>
            <person name="Pepin K.H."/>
            <person name="Johnson M."/>
            <person name="Bhonagiri V."/>
            <person name="Zhang X."/>
            <person name="Suruliraj S."/>
            <person name="Warren W."/>
            <person name="Chinwalla A."/>
            <person name="Mardis E.R."/>
            <person name="Wilson R.K."/>
        </authorList>
    </citation>
    <scope>NUCLEOTIDE SEQUENCE [LARGE SCALE GENOMIC DNA]</scope>
    <source>
        <strain evidence="1 2">DP7</strain>
    </source>
</reference>
<proteinExistence type="predicted"/>
<dbReference type="HOGENOM" id="CLU_2971986_0_0_9"/>
<evidence type="ECO:0000313" key="2">
    <source>
        <dbReference type="Proteomes" id="UP000004416"/>
    </source>
</evidence>
<accession>G9XVT6</accession>
<organism evidence="1 2">
    <name type="scientific">Desulfitobacterium hafniense DP7</name>
    <dbReference type="NCBI Taxonomy" id="537010"/>
    <lineage>
        <taxon>Bacteria</taxon>
        <taxon>Bacillati</taxon>
        <taxon>Bacillota</taxon>
        <taxon>Clostridia</taxon>
        <taxon>Eubacteriales</taxon>
        <taxon>Desulfitobacteriaceae</taxon>
        <taxon>Desulfitobacterium</taxon>
    </lineage>
</organism>
<sequence length="58" mass="6789">MEGQNPGADNQMSVTDCFSGDTPLLPAKFLAGHYKNRQSKHYLYRGNFFFAWNYYKYV</sequence>
<comment type="caution">
    <text evidence="1">The sequence shown here is derived from an EMBL/GenBank/DDBJ whole genome shotgun (WGS) entry which is preliminary data.</text>
</comment>
<name>G9XVT6_DESHA</name>
<gene>
    <name evidence="1" type="ORF">HMPREF0322_05119</name>
</gene>
<dbReference type="AlphaFoldDB" id="G9XVT6"/>
<evidence type="ECO:0000313" key="1">
    <source>
        <dbReference type="EMBL" id="EHL04199.1"/>
    </source>
</evidence>
<protein>
    <submittedName>
        <fullName evidence="1">Uncharacterized protein</fullName>
    </submittedName>
</protein>
<dbReference type="Proteomes" id="UP000004416">
    <property type="component" value="Unassembled WGS sequence"/>
</dbReference>